<reference evidence="1 2" key="1">
    <citation type="submission" date="2010-04" db="EMBL/GenBank/DDBJ databases">
        <authorList>
            <person name="Muzny D."/>
            <person name="Qin X."/>
            <person name="Deng J."/>
            <person name="Jiang H."/>
            <person name="Liu Y."/>
            <person name="Qu J."/>
            <person name="Song X.-Z."/>
            <person name="Zhang L."/>
            <person name="Thornton R."/>
            <person name="Coyle M."/>
            <person name="Francisco L."/>
            <person name="Jackson L."/>
            <person name="Javaid M."/>
            <person name="Korchina V."/>
            <person name="Kovar C."/>
            <person name="Mata R."/>
            <person name="Mathew T."/>
            <person name="Ngo R."/>
            <person name="Nguyen L."/>
            <person name="Nguyen N."/>
            <person name="Okwuonu G."/>
            <person name="Ongeri F."/>
            <person name="Pham C."/>
            <person name="Simmons D."/>
            <person name="Wilczek-Boney K."/>
            <person name="Hale W."/>
            <person name="Jakkamsetti A."/>
            <person name="Pham P."/>
            <person name="Ruth R."/>
            <person name="San Lucas F."/>
            <person name="Warren J."/>
            <person name="Zhang J."/>
            <person name="Zhao Z."/>
            <person name="Zhou C."/>
            <person name="Zhu D."/>
            <person name="Lee S."/>
            <person name="Bess C."/>
            <person name="Blankenburg K."/>
            <person name="Forbes L."/>
            <person name="Fu Q."/>
            <person name="Gubbala S."/>
            <person name="Hirani K."/>
            <person name="Jayaseelan J.C."/>
            <person name="Lara F."/>
            <person name="Munidasa M."/>
            <person name="Palculict T."/>
            <person name="Patil S."/>
            <person name="Pu L.-L."/>
            <person name="Saada N."/>
            <person name="Tang L."/>
            <person name="Weissenberger G."/>
            <person name="Zhu Y."/>
            <person name="Hemphill L."/>
            <person name="Shang Y."/>
            <person name="Youmans B."/>
            <person name="Ayvaz T."/>
            <person name="Ross M."/>
            <person name="Santibanez J."/>
            <person name="Aqrawi P."/>
            <person name="Gross S."/>
            <person name="Joshi V."/>
            <person name="Fowler G."/>
            <person name="Nazareth L."/>
            <person name="Reid J."/>
            <person name="Worley K."/>
            <person name="Petrosino J."/>
            <person name="Highlander S."/>
            <person name="Gibbs R."/>
        </authorList>
    </citation>
    <scope>NUCLEOTIDE SEQUENCE [LARGE SCALE GENOMIC DNA]</scope>
    <source>
        <strain evidence="1 2">ATCC BAA-614</strain>
    </source>
</reference>
<accession>D5P6A6</accession>
<keyword evidence="2" id="KW-1185">Reference proteome</keyword>
<name>D5P6A6_9MYCO</name>
<evidence type="ECO:0000313" key="2">
    <source>
        <dbReference type="Proteomes" id="UP000003653"/>
    </source>
</evidence>
<proteinExistence type="predicted"/>
<gene>
    <name evidence="1" type="ORF">HMPREF0591_1700</name>
</gene>
<comment type="caution">
    <text evidence="1">The sequence shown here is derived from an EMBL/GenBank/DDBJ whole genome shotgun (WGS) entry which is preliminary data.</text>
</comment>
<organism evidence="1 2">
    <name type="scientific">Mycobacterium parascrofulaceum ATCC BAA-614</name>
    <dbReference type="NCBI Taxonomy" id="525368"/>
    <lineage>
        <taxon>Bacteria</taxon>
        <taxon>Bacillati</taxon>
        <taxon>Actinomycetota</taxon>
        <taxon>Actinomycetes</taxon>
        <taxon>Mycobacteriales</taxon>
        <taxon>Mycobacteriaceae</taxon>
        <taxon>Mycobacterium</taxon>
        <taxon>Mycobacterium simiae complex</taxon>
    </lineage>
</organism>
<protein>
    <submittedName>
        <fullName evidence="1">Uncharacterized protein</fullName>
    </submittedName>
</protein>
<dbReference type="AlphaFoldDB" id="D5P6A6"/>
<dbReference type="Proteomes" id="UP000003653">
    <property type="component" value="Unassembled WGS sequence"/>
</dbReference>
<dbReference type="EMBL" id="ADNV01000123">
    <property type="protein sequence ID" value="EFG78408.1"/>
    <property type="molecule type" value="Genomic_DNA"/>
</dbReference>
<evidence type="ECO:0000313" key="1">
    <source>
        <dbReference type="EMBL" id="EFG78408.1"/>
    </source>
</evidence>
<dbReference type="HOGENOM" id="CLU_3186082_0_0_11"/>
<sequence length="46" mass="5124">MYTLMKLLGHESMVTSQRYVDGAGMETRSAAELNPLYDLLSRDGDS</sequence>